<evidence type="ECO:0000313" key="2">
    <source>
        <dbReference type="Proteomes" id="UP000320710"/>
    </source>
</evidence>
<evidence type="ECO:0000313" key="1">
    <source>
        <dbReference type="EMBL" id="TQI84125.1"/>
    </source>
</evidence>
<sequence length="33" mass="3793">MNSIRHRRLTQFLLTLAAGFSVYGHALCCDELR</sequence>
<comment type="caution">
    <text evidence="1">The sequence shown here is derived from an EMBL/GenBank/DDBJ whole genome shotgun (WGS) entry which is preliminary data.</text>
</comment>
<proteinExistence type="predicted"/>
<organism evidence="1 2">
    <name type="scientific">Serratia marcescens</name>
    <dbReference type="NCBI Taxonomy" id="615"/>
    <lineage>
        <taxon>Bacteria</taxon>
        <taxon>Pseudomonadati</taxon>
        <taxon>Pseudomonadota</taxon>
        <taxon>Gammaproteobacteria</taxon>
        <taxon>Enterobacterales</taxon>
        <taxon>Yersiniaceae</taxon>
        <taxon>Serratia</taxon>
    </lineage>
</organism>
<dbReference type="EMBL" id="VFMJ01000001">
    <property type="protein sequence ID" value="TQI84125.1"/>
    <property type="molecule type" value="Genomic_DNA"/>
</dbReference>
<protein>
    <submittedName>
        <fullName evidence="1">Uncharacterized protein</fullName>
    </submittedName>
</protein>
<gene>
    <name evidence="1" type="ORF">FHU12_1628</name>
</gene>
<dbReference type="Proteomes" id="UP000320710">
    <property type="component" value="Unassembled WGS sequence"/>
</dbReference>
<accession>A0AA46K5K0</accession>
<reference evidence="1 2" key="1">
    <citation type="submission" date="2019-06" db="EMBL/GenBank/DDBJ databases">
        <authorList>
            <person name="Deangelis K."/>
            <person name="Huntemann M."/>
            <person name="Clum A."/>
            <person name="Pillay M."/>
            <person name="Palaniappan K."/>
            <person name="Varghese N."/>
            <person name="Mikhailova N."/>
            <person name="Stamatis D."/>
            <person name="Reddy T."/>
            <person name="Daum C."/>
            <person name="Shapiro N."/>
            <person name="Ivanova N."/>
            <person name="Kyrpides N."/>
            <person name="Woyke T."/>
        </authorList>
    </citation>
    <scope>NUCLEOTIDE SEQUENCE [LARGE SCALE GENOMIC DNA]</scope>
    <source>
        <strain evidence="1 2">106R</strain>
    </source>
</reference>
<reference evidence="1 2" key="2">
    <citation type="submission" date="2019-07" db="EMBL/GenBank/DDBJ databases">
        <title>Investigation of anaerobic lignin degradation for improved lignocellulosic biofuels.</title>
        <authorList>
            <person name="Deangelis K.PhD."/>
        </authorList>
    </citation>
    <scope>NUCLEOTIDE SEQUENCE [LARGE SCALE GENOMIC DNA]</scope>
    <source>
        <strain evidence="1 2">106R</strain>
    </source>
</reference>
<name>A0AA46K5K0_SERMA</name>
<dbReference type="AlphaFoldDB" id="A0AA46K5K0"/>